<organism evidence="1 2">
    <name type="scientific">Mesorhizobium plurifarium</name>
    <dbReference type="NCBI Taxonomy" id="69974"/>
    <lineage>
        <taxon>Bacteria</taxon>
        <taxon>Pseudomonadati</taxon>
        <taxon>Pseudomonadota</taxon>
        <taxon>Alphaproteobacteria</taxon>
        <taxon>Hyphomicrobiales</taxon>
        <taxon>Phyllobacteriaceae</taxon>
        <taxon>Mesorhizobium</taxon>
    </lineage>
</organism>
<evidence type="ECO:0000313" key="2">
    <source>
        <dbReference type="Proteomes" id="UP000046373"/>
    </source>
</evidence>
<evidence type="ECO:0000313" key="1">
    <source>
        <dbReference type="EMBL" id="CDX35421.1"/>
    </source>
</evidence>
<name>A0A090EUZ1_MESPL</name>
<dbReference type="EMBL" id="CCNB01000012">
    <property type="protein sequence ID" value="CDX35421.1"/>
    <property type="molecule type" value="Genomic_DNA"/>
</dbReference>
<gene>
    <name evidence="1" type="ORF">MPLDJ20_20187</name>
</gene>
<protein>
    <submittedName>
        <fullName evidence="1">Uncharacterized protein</fullName>
    </submittedName>
</protein>
<dbReference type="Proteomes" id="UP000046373">
    <property type="component" value="Unassembled WGS sequence"/>
</dbReference>
<sequence length="102" mass="11166">MRFTLVSIAAGEQDEVHTLEHSNVSSNGGPIEFAQPTQLGQSDRFNPCDLAKQAKLRNANADRGKSLVVVRTDFARGIPQHRTVALLFHENGYIPVICHAQG</sequence>
<accession>A0A090EUZ1</accession>
<proteinExistence type="predicted"/>
<dbReference type="AlphaFoldDB" id="A0A090EUZ1"/>
<reference evidence="1 2" key="1">
    <citation type="submission" date="2014-08" db="EMBL/GenBank/DDBJ databases">
        <authorList>
            <person name="Moulin Lionel"/>
        </authorList>
    </citation>
    <scope>NUCLEOTIDE SEQUENCE [LARGE SCALE GENOMIC DNA]</scope>
</reference>